<protein>
    <submittedName>
        <fullName evidence="6">MFS transporter</fullName>
    </submittedName>
</protein>
<dbReference type="GO" id="GO:0015149">
    <property type="term" value="F:hexose transmembrane transporter activity"/>
    <property type="evidence" value="ECO:0007669"/>
    <property type="project" value="TreeGrafter"/>
</dbReference>
<evidence type="ECO:0000256" key="1">
    <source>
        <dbReference type="ARBA" id="ARBA00004370"/>
    </source>
</evidence>
<dbReference type="InterPro" id="IPR036259">
    <property type="entry name" value="MFS_trans_sf"/>
</dbReference>
<dbReference type="Pfam" id="PF00083">
    <property type="entry name" value="Sugar_tr"/>
    <property type="match status" value="1"/>
</dbReference>
<evidence type="ECO:0000256" key="2">
    <source>
        <dbReference type="ARBA" id="ARBA00022692"/>
    </source>
</evidence>
<dbReference type="InterPro" id="IPR045263">
    <property type="entry name" value="GLUT"/>
</dbReference>
<proteinExistence type="predicted"/>
<organism evidence="6">
    <name type="scientific">Anisakis simplex</name>
    <name type="common">Herring worm</name>
    <dbReference type="NCBI Taxonomy" id="6269"/>
    <lineage>
        <taxon>Eukaryota</taxon>
        <taxon>Metazoa</taxon>
        <taxon>Ecdysozoa</taxon>
        <taxon>Nematoda</taxon>
        <taxon>Chromadorea</taxon>
        <taxon>Rhabditida</taxon>
        <taxon>Spirurina</taxon>
        <taxon>Ascaridomorpha</taxon>
        <taxon>Ascaridoidea</taxon>
        <taxon>Anisakidae</taxon>
        <taxon>Anisakis</taxon>
        <taxon>Anisakis simplex complex</taxon>
    </lineage>
</organism>
<feature type="transmembrane region" description="Helical" evidence="5">
    <location>
        <begin position="37"/>
        <end position="56"/>
    </location>
</feature>
<keyword evidence="2 5" id="KW-0812">Transmembrane</keyword>
<dbReference type="InterPro" id="IPR005828">
    <property type="entry name" value="MFS_sugar_transport-like"/>
</dbReference>
<keyword evidence="4 5" id="KW-0472">Membrane</keyword>
<reference evidence="6" key="1">
    <citation type="submission" date="2017-02" db="UniProtKB">
        <authorList>
            <consortium name="WormBaseParasite"/>
        </authorList>
    </citation>
    <scope>IDENTIFICATION</scope>
</reference>
<dbReference type="GO" id="GO:0016020">
    <property type="term" value="C:membrane"/>
    <property type="evidence" value="ECO:0007669"/>
    <property type="project" value="UniProtKB-SubCell"/>
</dbReference>
<evidence type="ECO:0000256" key="3">
    <source>
        <dbReference type="ARBA" id="ARBA00022989"/>
    </source>
</evidence>
<dbReference type="Gene3D" id="1.20.1250.20">
    <property type="entry name" value="MFS general substrate transporter like domains"/>
    <property type="match status" value="1"/>
</dbReference>
<keyword evidence="3 5" id="KW-1133">Transmembrane helix</keyword>
<dbReference type="PANTHER" id="PTHR23503:SF46">
    <property type="entry name" value="MAJOR FACILITATOR SUPERFAMILY (MFS) PROFILE DOMAIN-CONTAINING PROTEIN"/>
    <property type="match status" value="1"/>
</dbReference>
<dbReference type="PANTHER" id="PTHR23503">
    <property type="entry name" value="SOLUTE CARRIER FAMILY 2"/>
    <property type="match status" value="1"/>
</dbReference>
<dbReference type="WBParaSite" id="ASIM_0001913601-mRNA-1">
    <property type="protein sequence ID" value="ASIM_0001913601-mRNA-1"/>
    <property type="gene ID" value="ASIM_0001913601"/>
</dbReference>
<sequence>LGMRGAFSFLGEIGYGFMCVLGLVLGMRSVLGHSLPLLLGVSIIPQVFFVIFLLFIPETPKFLMITRLALFELL</sequence>
<accession>A0A0M3KDT3</accession>
<evidence type="ECO:0000256" key="4">
    <source>
        <dbReference type="ARBA" id="ARBA00023136"/>
    </source>
</evidence>
<evidence type="ECO:0000313" key="6">
    <source>
        <dbReference type="WBParaSite" id="ASIM_0001913601-mRNA-1"/>
    </source>
</evidence>
<feature type="transmembrane region" description="Helical" evidence="5">
    <location>
        <begin position="6"/>
        <end position="25"/>
    </location>
</feature>
<comment type="subcellular location">
    <subcellularLocation>
        <location evidence="1">Membrane</location>
    </subcellularLocation>
</comment>
<dbReference type="AlphaFoldDB" id="A0A0M3KDT3"/>
<name>A0A0M3KDT3_ANISI</name>
<evidence type="ECO:0000256" key="5">
    <source>
        <dbReference type="SAM" id="Phobius"/>
    </source>
</evidence>